<name>A0A0G3BRW8_9BURK</name>
<evidence type="ECO:0000256" key="2">
    <source>
        <dbReference type="ARBA" id="ARBA00009646"/>
    </source>
</evidence>
<sequence length="358" mass="38867">MDAFLPRALVLASILSAGPASASLTVYSHDDFRGHRATLTDTAPDFRAFDFNDRASSLVVNGEPWEVCKETVFRSRCVVLPPGSYPNLGSIGLNDRVSSARPLPRHAGHPSHPPASHDAIVFFDDRGFHGRQFGVSSEVHDFRRRGYNDRASSVMVFEGRWEACEHADFSGRCVVLRPGSYPDLAAIGLNDGLSSVRRWSRRGARYPDRDVSAPLPVYDWRRRPADRLVHVPVETVRAVYATPQQHCWVEQPQASSNGAVTGAVVGGIIGAILGHQIGEGGSHRDVATAGGAVAGVLIGSQVGRGAQSPATRCTAGPTPERPDYYDVTYHFEGMRHHVQTTTPPGSHILVNDRGEPRL</sequence>
<dbReference type="OrthoDB" id="9150808at2"/>
<evidence type="ECO:0000256" key="3">
    <source>
        <dbReference type="ARBA" id="ARBA00022737"/>
    </source>
</evidence>
<accession>A0A0G3BRW8</accession>
<feature type="domain" description="Beta/gamma crystallin 'Greek key'" evidence="7">
    <location>
        <begin position="159"/>
        <end position="200"/>
    </location>
</feature>
<dbReference type="SMART" id="SM00247">
    <property type="entry name" value="XTALbg"/>
    <property type="match status" value="2"/>
</dbReference>
<gene>
    <name evidence="8" type="ORF">AAW51_3445</name>
</gene>
<dbReference type="PANTHER" id="PTHR35603">
    <property type="match status" value="1"/>
</dbReference>
<evidence type="ECO:0000256" key="6">
    <source>
        <dbReference type="SAM" id="SignalP"/>
    </source>
</evidence>
<proteinExistence type="inferred from homology"/>
<dbReference type="Pfam" id="PF05433">
    <property type="entry name" value="Rick_17kDa_Anti"/>
    <property type="match status" value="1"/>
</dbReference>
<feature type="region of interest" description="Disordered" evidence="5">
    <location>
        <begin position="337"/>
        <end position="358"/>
    </location>
</feature>
<dbReference type="GO" id="GO:0019867">
    <property type="term" value="C:outer membrane"/>
    <property type="evidence" value="ECO:0007669"/>
    <property type="project" value="InterPro"/>
</dbReference>
<keyword evidence="3" id="KW-0677">Repeat</keyword>
<dbReference type="InterPro" id="IPR011024">
    <property type="entry name" value="G_crystallin-like"/>
</dbReference>
<protein>
    <recommendedName>
        <fullName evidence="7">Beta/gamma crystallin 'Greek key' domain-containing protein</fullName>
    </recommendedName>
</protein>
<keyword evidence="9" id="KW-1185">Reference proteome</keyword>
<keyword evidence="4" id="KW-0472">Membrane</keyword>
<dbReference type="Gene3D" id="2.60.20.10">
    <property type="entry name" value="Crystallins"/>
    <property type="match status" value="2"/>
</dbReference>
<evidence type="ECO:0000313" key="9">
    <source>
        <dbReference type="Proteomes" id="UP000035352"/>
    </source>
</evidence>
<keyword evidence="6" id="KW-0732">Signal</keyword>
<evidence type="ECO:0000256" key="1">
    <source>
        <dbReference type="ARBA" id="ARBA00004370"/>
    </source>
</evidence>
<dbReference type="InterPro" id="IPR008816">
    <property type="entry name" value="Gly_zipper_2TM_dom"/>
</dbReference>
<feature type="chain" id="PRO_5002552016" description="Beta/gamma crystallin 'Greek key' domain-containing protein" evidence="6">
    <location>
        <begin position="23"/>
        <end position="358"/>
    </location>
</feature>
<evidence type="ECO:0000259" key="7">
    <source>
        <dbReference type="PROSITE" id="PS50915"/>
    </source>
</evidence>
<comment type="subcellular location">
    <subcellularLocation>
        <location evidence="1">Membrane</location>
    </subcellularLocation>
</comment>
<reference evidence="8 9" key="1">
    <citation type="submission" date="2015-05" db="EMBL/GenBank/DDBJ databases">
        <authorList>
            <person name="Tang B."/>
            <person name="Yu Y."/>
        </authorList>
    </citation>
    <scope>NUCLEOTIDE SEQUENCE [LARGE SCALE GENOMIC DNA]</scope>
    <source>
        <strain evidence="8 9">DSM 7029</strain>
    </source>
</reference>
<evidence type="ECO:0000256" key="5">
    <source>
        <dbReference type="SAM" id="MobiDB-lite"/>
    </source>
</evidence>
<evidence type="ECO:0000313" key="8">
    <source>
        <dbReference type="EMBL" id="AKJ30136.1"/>
    </source>
</evidence>
<dbReference type="PANTHER" id="PTHR35603:SF2">
    <property type="entry name" value="OUTER MEMBRANE LIPOPROTEIN"/>
    <property type="match status" value="1"/>
</dbReference>
<dbReference type="SUPFAM" id="SSF49695">
    <property type="entry name" value="gamma-Crystallin-like"/>
    <property type="match status" value="2"/>
</dbReference>
<dbReference type="InterPro" id="IPR001064">
    <property type="entry name" value="Beta/gamma_crystallin"/>
</dbReference>
<dbReference type="AlphaFoldDB" id="A0A0G3BRW8"/>
<evidence type="ECO:0000256" key="4">
    <source>
        <dbReference type="ARBA" id="ARBA00023136"/>
    </source>
</evidence>
<dbReference type="Pfam" id="PF00030">
    <property type="entry name" value="Crystall"/>
    <property type="match status" value="2"/>
</dbReference>
<dbReference type="RefSeq" id="WP_047195578.1">
    <property type="nucleotide sequence ID" value="NZ_CP011371.1"/>
</dbReference>
<organism evidence="8 9">
    <name type="scientific">Caldimonas brevitalea</name>
    <dbReference type="NCBI Taxonomy" id="413882"/>
    <lineage>
        <taxon>Bacteria</taxon>
        <taxon>Pseudomonadati</taxon>
        <taxon>Pseudomonadota</taxon>
        <taxon>Betaproteobacteria</taxon>
        <taxon>Burkholderiales</taxon>
        <taxon>Sphaerotilaceae</taxon>
        <taxon>Caldimonas</taxon>
    </lineage>
</organism>
<feature type="signal peptide" evidence="6">
    <location>
        <begin position="1"/>
        <end position="22"/>
    </location>
</feature>
<comment type="similarity">
    <text evidence="2">Belongs to the beta/gamma-crystallin family.</text>
</comment>
<dbReference type="STRING" id="413882.AAW51_3445"/>
<dbReference type="PROSITE" id="PS50915">
    <property type="entry name" value="CRYSTALLIN_BETA_GAMMA"/>
    <property type="match status" value="1"/>
</dbReference>
<dbReference type="EMBL" id="CP011371">
    <property type="protein sequence ID" value="AKJ30136.1"/>
    <property type="molecule type" value="Genomic_DNA"/>
</dbReference>
<dbReference type="InterPro" id="IPR051407">
    <property type="entry name" value="Bact_OM_lipoprot/Surf_antigen"/>
</dbReference>
<dbReference type="Proteomes" id="UP000035352">
    <property type="component" value="Chromosome"/>
</dbReference>
<dbReference type="KEGG" id="pbh:AAW51_3445"/>